<dbReference type="NCBIfam" id="NF006873">
    <property type="entry name" value="PRK09369.1"/>
    <property type="match status" value="1"/>
</dbReference>
<dbReference type="GO" id="GO:0008360">
    <property type="term" value="P:regulation of cell shape"/>
    <property type="evidence" value="ECO:0007669"/>
    <property type="project" value="UniProtKB-KW"/>
</dbReference>
<dbReference type="AlphaFoldDB" id="A0A2M7RL39"/>
<evidence type="ECO:0000256" key="8">
    <source>
        <dbReference type="ARBA" id="ARBA00023306"/>
    </source>
</evidence>
<evidence type="ECO:0000313" key="18">
    <source>
        <dbReference type="Proteomes" id="UP000230779"/>
    </source>
</evidence>
<evidence type="ECO:0000256" key="14">
    <source>
        <dbReference type="ARBA" id="ARBA00042842"/>
    </source>
</evidence>
<comment type="caution">
    <text evidence="17">The sequence shown here is derived from an EMBL/GenBank/DDBJ whole genome shotgun (WGS) entry which is preliminary data.</text>
</comment>
<keyword evidence="6" id="KW-0133">Cell shape</keyword>
<comment type="pathway">
    <text evidence="2">Cell wall biogenesis; peptidoglycan biosynthesis.</text>
</comment>
<feature type="domain" description="Enolpyruvate transferase" evidence="16">
    <location>
        <begin position="18"/>
        <end position="434"/>
    </location>
</feature>
<dbReference type="InterPro" id="IPR050068">
    <property type="entry name" value="MurA_subfamily"/>
</dbReference>
<dbReference type="InterPro" id="IPR013792">
    <property type="entry name" value="RNA3'P_cycl/enolpyr_Trfase_a/b"/>
</dbReference>
<dbReference type="GO" id="GO:0071555">
    <property type="term" value="P:cell wall organization"/>
    <property type="evidence" value="ECO:0007669"/>
    <property type="project" value="UniProtKB-KW"/>
</dbReference>
<reference evidence="17 18" key="1">
    <citation type="submission" date="2017-09" db="EMBL/GenBank/DDBJ databases">
        <title>Depth-based differentiation of microbial function through sediment-hosted aquifers and enrichment of novel symbionts in the deep terrestrial subsurface.</title>
        <authorList>
            <person name="Probst A.J."/>
            <person name="Ladd B."/>
            <person name="Jarett J.K."/>
            <person name="Geller-Mcgrath D.E."/>
            <person name="Sieber C.M."/>
            <person name="Emerson J.B."/>
            <person name="Anantharaman K."/>
            <person name="Thomas B.C."/>
            <person name="Malmstrom R."/>
            <person name="Stieglmeier M."/>
            <person name="Klingl A."/>
            <person name="Woyke T."/>
            <person name="Ryan C.M."/>
            <person name="Banfield J.F."/>
        </authorList>
    </citation>
    <scope>NUCLEOTIDE SEQUENCE [LARGE SCALE GENOMIC DNA]</scope>
    <source>
        <strain evidence="17">CG_4_10_14_0_8_um_filter_42_10</strain>
    </source>
</reference>
<dbReference type="SUPFAM" id="SSF55205">
    <property type="entry name" value="EPT/RTPC-like"/>
    <property type="match status" value="1"/>
</dbReference>
<evidence type="ECO:0000256" key="6">
    <source>
        <dbReference type="ARBA" id="ARBA00022960"/>
    </source>
</evidence>
<dbReference type="PANTHER" id="PTHR43783:SF1">
    <property type="entry name" value="UDP-N-ACETYLGLUCOSAMINE 1-CARBOXYVINYLTRANSFERASE"/>
    <property type="match status" value="1"/>
</dbReference>
<dbReference type="GO" id="GO:0051301">
    <property type="term" value="P:cell division"/>
    <property type="evidence" value="ECO:0007669"/>
    <property type="project" value="UniProtKB-KW"/>
</dbReference>
<sequence length="449" mass="49344">MNKFKQVGKKSFLRVARSRPLFGEIEVSGAKNMVTKIMTTCLIATKGRLLIKNVPIINDVFITLKLFDQLGIRYKLNSDKSLEIWPKGFKSSTLAFEGEDGNRIPLLLAAPLLAQLGRAVIPKPKGCKIGTRKIDFHISGLQQFGVRIKEDEQNLHLEISKKGLVGTTVNLPFPSVGATENMIMTAVCAQGASRINNCAIEPEIIELIKFLQRSGVNVVIHEGRSIYICGNRDISLTEVTIIPDRVETMSYAAAAIATKGDVFVKGADHDSLISPISALLDIGAGVDIKDNGIRFYYKGSIKRGNIETEVYPGFQTDFQQPLAIVLSQANGASRIHEKIFESRFIYLQMLNKMIKNRNKAGLTISKECPPESQCRFAGQEYAHTALINGPVKFGSGEIEIPDLRAGFAILIAGLLSDGMIIRNLDSLFRGYDNPVGKLNSLGANIEMFE</sequence>
<keyword evidence="5 17" id="KW-0808">Transferase</keyword>
<comment type="catalytic activity">
    <reaction evidence="15">
        <text>phosphoenolpyruvate + UDP-N-acetyl-alpha-D-glucosamine = UDP-N-acetyl-3-O-(1-carboxyvinyl)-alpha-D-glucosamine + phosphate</text>
        <dbReference type="Rhea" id="RHEA:18681"/>
        <dbReference type="ChEBI" id="CHEBI:43474"/>
        <dbReference type="ChEBI" id="CHEBI:57705"/>
        <dbReference type="ChEBI" id="CHEBI:58702"/>
        <dbReference type="ChEBI" id="CHEBI:68483"/>
        <dbReference type="EC" id="2.5.1.7"/>
    </reaction>
</comment>
<dbReference type="GO" id="GO:0005737">
    <property type="term" value="C:cytoplasm"/>
    <property type="evidence" value="ECO:0007669"/>
    <property type="project" value="UniProtKB-SubCell"/>
</dbReference>
<comment type="subcellular location">
    <subcellularLocation>
        <location evidence="1">Cytoplasm</location>
    </subcellularLocation>
</comment>
<dbReference type="Pfam" id="PF00275">
    <property type="entry name" value="EPSP_synthase"/>
    <property type="match status" value="1"/>
</dbReference>
<comment type="similarity">
    <text evidence="10">Belongs to the EPSP synthase family. MurA subfamily.</text>
</comment>
<gene>
    <name evidence="17" type="ORF">COY66_00520</name>
</gene>
<dbReference type="EC" id="2.5.1.7" evidence="11"/>
<organism evidence="17 18">
    <name type="scientific">Candidatus Kerfeldbacteria bacterium CG_4_10_14_0_8_um_filter_42_10</name>
    <dbReference type="NCBI Taxonomy" id="2014248"/>
    <lineage>
        <taxon>Bacteria</taxon>
        <taxon>Candidatus Kerfeldiibacteriota</taxon>
    </lineage>
</organism>
<dbReference type="InterPro" id="IPR036968">
    <property type="entry name" value="Enolpyruvate_Tfrase_sf"/>
</dbReference>
<evidence type="ECO:0000256" key="9">
    <source>
        <dbReference type="ARBA" id="ARBA00023316"/>
    </source>
</evidence>
<keyword evidence="8" id="KW-0131">Cell cycle</keyword>
<evidence type="ECO:0000256" key="10">
    <source>
        <dbReference type="ARBA" id="ARBA00038367"/>
    </source>
</evidence>
<evidence type="ECO:0000256" key="11">
    <source>
        <dbReference type="ARBA" id="ARBA00039108"/>
    </source>
</evidence>
<accession>A0A2M7RL39</accession>
<dbReference type="GO" id="GO:0008760">
    <property type="term" value="F:UDP-N-acetylglucosamine 1-carboxyvinyltransferase activity"/>
    <property type="evidence" value="ECO:0007669"/>
    <property type="project" value="UniProtKB-EC"/>
</dbReference>
<dbReference type="Gene3D" id="3.65.10.10">
    <property type="entry name" value="Enolpyruvate transferase domain"/>
    <property type="match status" value="2"/>
</dbReference>
<dbReference type="PANTHER" id="PTHR43783">
    <property type="entry name" value="UDP-N-ACETYLGLUCOSAMINE 1-CARBOXYVINYLTRANSFERASE"/>
    <property type="match status" value="1"/>
</dbReference>
<evidence type="ECO:0000256" key="3">
    <source>
        <dbReference type="ARBA" id="ARBA00022490"/>
    </source>
</evidence>
<evidence type="ECO:0000256" key="5">
    <source>
        <dbReference type="ARBA" id="ARBA00022679"/>
    </source>
</evidence>
<evidence type="ECO:0000256" key="2">
    <source>
        <dbReference type="ARBA" id="ARBA00004752"/>
    </source>
</evidence>
<evidence type="ECO:0000259" key="16">
    <source>
        <dbReference type="Pfam" id="PF00275"/>
    </source>
</evidence>
<keyword evidence="9" id="KW-0961">Cell wall biogenesis/degradation</keyword>
<keyword evidence="3" id="KW-0963">Cytoplasm</keyword>
<name>A0A2M7RL39_9BACT</name>
<evidence type="ECO:0000256" key="4">
    <source>
        <dbReference type="ARBA" id="ARBA00022618"/>
    </source>
</evidence>
<protein>
    <recommendedName>
        <fullName evidence="12">UDP-N-acetylglucosamine 1-carboxyvinyltransferase</fullName>
        <ecNumber evidence="11">2.5.1.7</ecNumber>
    </recommendedName>
    <alternativeName>
        <fullName evidence="13">Enoylpyruvate transferase</fullName>
    </alternativeName>
    <alternativeName>
        <fullName evidence="14">UDP-N-acetylglucosamine enolpyruvyl transferase</fullName>
    </alternativeName>
</protein>
<evidence type="ECO:0000313" key="17">
    <source>
        <dbReference type="EMBL" id="PIY97247.1"/>
    </source>
</evidence>
<keyword evidence="4" id="KW-0132">Cell division</keyword>
<dbReference type="InterPro" id="IPR001986">
    <property type="entry name" value="Enolpyruvate_Tfrase_dom"/>
</dbReference>
<evidence type="ECO:0000256" key="15">
    <source>
        <dbReference type="ARBA" id="ARBA00047527"/>
    </source>
</evidence>
<keyword evidence="7" id="KW-0573">Peptidoglycan synthesis</keyword>
<evidence type="ECO:0000256" key="7">
    <source>
        <dbReference type="ARBA" id="ARBA00022984"/>
    </source>
</evidence>
<dbReference type="EMBL" id="PFMD01000005">
    <property type="protein sequence ID" value="PIY97247.1"/>
    <property type="molecule type" value="Genomic_DNA"/>
</dbReference>
<evidence type="ECO:0000256" key="12">
    <source>
        <dbReference type="ARBA" id="ARBA00039754"/>
    </source>
</evidence>
<evidence type="ECO:0000256" key="1">
    <source>
        <dbReference type="ARBA" id="ARBA00004496"/>
    </source>
</evidence>
<proteinExistence type="inferred from homology"/>
<dbReference type="Proteomes" id="UP000230779">
    <property type="component" value="Unassembled WGS sequence"/>
</dbReference>
<evidence type="ECO:0000256" key="13">
    <source>
        <dbReference type="ARBA" id="ARBA00042443"/>
    </source>
</evidence>
<dbReference type="GO" id="GO:0009252">
    <property type="term" value="P:peptidoglycan biosynthetic process"/>
    <property type="evidence" value="ECO:0007669"/>
    <property type="project" value="UniProtKB-KW"/>
</dbReference>